<evidence type="ECO:0000256" key="11">
    <source>
        <dbReference type="ARBA" id="ARBA00022729"/>
    </source>
</evidence>
<keyword evidence="10" id="KW-0091">Biomineralization</keyword>
<evidence type="ECO:0000256" key="14">
    <source>
        <dbReference type="ARBA" id="ARBA00030324"/>
    </source>
</evidence>
<keyword evidence="17" id="KW-1185">Reference proteome</keyword>
<accession>A0A7J8JZZ9</accession>
<protein>
    <recommendedName>
        <fullName evidence="7">Odontogenic ameloblast-associated protein</fullName>
    </recommendedName>
    <alternativeName>
        <fullName evidence="14">Apin</fullName>
    </alternativeName>
</protein>
<evidence type="ECO:0000256" key="12">
    <source>
        <dbReference type="ARBA" id="ARBA00023180"/>
    </source>
</evidence>
<dbReference type="GO" id="GO:0005634">
    <property type="term" value="C:nucleus"/>
    <property type="evidence" value="ECO:0007669"/>
    <property type="project" value="UniProtKB-SubCell"/>
</dbReference>
<dbReference type="Proteomes" id="UP000550707">
    <property type="component" value="Unassembled WGS sequence"/>
</dbReference>
<reference evidence="16 17" key="1">
    <citation type="journal article" date="2020" name="Nature">
        <title>Six reference-quality genomes reveal evolution of bat adaptations.</title>
        <authorList>
            <person name="Jebb D."/>
            <person name="Huang Z."/>
            <person name="Pippel M."/>
            <person name="Hughes G.M."/>
            <person name="Lavrichenko K."/>
            <person name="Devanna P."/>
            <person name="Winkler S."/>
            <person name="Jermiin L.S."/>
            <person name="Skirmuntt E.C."/>
            <person name="Katzourakis A."/>
            <person name="Burkitt-Gray L."/>
            <person name="Ray D.A."/>
            <person name="Sullivan K.A.M."/>
            <person name="Roscito J.G."/>
            <person name="Kirilenko B.M."/>
            <person name="Davalos L.M."/>
            <person name="Corthals A.P."/>
            <person name="Power M.L."/>
            <person name="Jones G."/>
            <person name="Ransome R.D."/>
            <person name="Dechmann D.K.N."/>
            <person name="Locatelli A.G."/>
            <person name="Puechmaille S.J."/>
            <person name="Fedrigo O."/>
            <person name="Jarvis E.D."/>
            <person name="Hiller M."/>
            <person name="Vernes S.C."/>
            <person name="Myers E.W."/>
            <person name="Teeling E.C."/>
        </authorList>
    </citation>
    <scope>NUCLEOTIDE SEQUENCE [LARGE SCALE GENOMIC DNA]</scope>
    <source>
        <strain evidence="16">MMolMol1</strain>
        <tissue evidence="16">Muscle</tissue>
    </source>
</reference>
<keyword evidence="8" id="KW-0963">Cytoplasm</keyword>
<dbReference type="InterPro" id="IPR026802">
    <property type="entry name" value="Odam"/>
</dbReference>
<evidence type="ECO:0000256" key="7">
    <source>
        <dbReference type="ARBA" id="ARBA00017762"/>
    </source>
</evidence>
<dbReference type="PANTHER" id="PTHR16237:SF3">
    <property type="entry name" value="ODONTOGENIC AMELOBLAST-ASSOCIATED PROTEIN"/>
    <property type="match status" value="1"/>
</dbReference>
<dbReference type="Pfam" id="PF15424">
    <property type="entry name" value="ODAM"/>
    <property type="match status" value="1"/>
</dbReference>
<evidence type="ECO:0000256" key="10">
    <source>
        <dbReference type="ARBA" id="ARBA00022591"/>
    </source>
</evidence>
<dbReference type="GO" id="GO:0042475">
    <property type="term" value="P:odontogenesis of dentin-containing tooth"/>
    <property type="evidence" value="ECO:0007669"/>
    <property type="project" value="TreeGrafter"/>
</dbReference>
<comment type="function">
    <text evidence="1">Tooth-associated epithelia protein that probably plays a role in odontogenesis, the complex process that results in the initiation and generation of the tooth. May be incorporated in the enamel matrix at the end of mineralization process. Involved in the induction of RHOA activity via interaction with ARHGEF and expression of downstream factors such as ROCK. Plays a role in attachment of the junctional epithelium to the tooth surface.</text>
</comment>
<gene>
    <name evidence="16" type="ORF">HJG59_013459</name>
</gene>
<evidence type="ECO:0000256" key="3">
    <source>
        <dbReference type="ARBA" id="ARBA00004496"/>
    </source>
</evidence>
<comment type="similarity">
    <text evidence="5">Belongs to the ODAM family.</text>
</comment>
<dbReference type="InParanoid" id="A0A7J8JZZ9"/>
<keyword evidence="13" id="KW-0539">Nucleus</keyword>
<dbReference type="GO" id="GO:0031214">
    <property type="term" value="P:biomineral tissue development"/>
    <property type="evidence" value="ECO:0007669"/>
    <property type="project" value="UniProtKB-KW"/>
</dbReference>
<proteinExistence type="inferred from homology"/>
<evidence type="ECO:0000256" key="8">
    <source>
        <dbReference type="ARBA" id="ARBA00022490"/>
    </source>
</evidence>
<keyword evidence="12" id="KW-0325">Glycoprotein</keyword>
<evidence type="ECO:0000256" key="13">
    <source>
        <dbReference type="ARBA" id="ARBA00023242"/>
    </source>
</evidence>
<feature type="compositionally biased region" description="Low complexity" evidence="15">
    <location>
        <begin position="142"/>
        <end position="154"/>
    </location>
</feature>
<evidence type="ECO:0000256" key="4">
    <source>
        <dbReference type="ARBA" id="ARBA00004613"/>
    </source>
</evidence>
<comment type="caution">
    <text evidence="16">The sequence shown here is derived from an EMBL/GenBank/DDBJ whole genome shotgun (WGS) entry which is preliminary data.</text>
</comment>
<keyword evidence="11" id="KW-0732">Signal</keyword>
<dbReference type="GO" id="GO:0005576">
    <property type="term" value="C:extracellular region"/>
    <property type="evidence" value="ECO:0007669"/>
    <property type="project" value="UniProtKB-SubCell"/>
</dbReference>
<keyword evidence="9" id="KW-0964">Secreted</keyword>
<dbReference type="AlphaFoldDB" id="A0A7J8JZZ9"/>
<comment type="subunit">
    <text evidence="6">Interacts (via C-terminus) with ARHGEF5.</text>
</comment>
<evidence type="ECO:0000313" key="17">
    <source>
        <dbReference type="Proteomes" id="UP000550707"/>
    </source>
</evidence>
<dbReference type="GO" id="GO:0005737">
    <property type="term" value="C:cytoplasm"/>
    <property type="evidence" value="ECO:0007669"/>
    <property type="project" value="UniProtKB-SubCell"/>
</dbReference>
<name>A0A7J8JZZ9_MOLMO</name>
<evidence type="ECO:0000313" key="16">
    <source>
        <dbReference type="EMBL" id="KAF6501722.1"/>
    </source>
</evidence>
<comment type="subcellular location">
    <subcellularLocation>
        <location evidence="3">Cytoplasm</location>
    </subcellularLocation>
    <subcellularLocation>
        <location evidence="2">Nucleus</location>
    </subcellularLocation>
    <subcellularLocation>
        <location evidence="4">Secreted</location>
    </subcellularLocation>
</comment>
<dbReference type="FunCoup" id="A0A7J8JZZ9">
    <property type="interactions" value="2"/>
</dbReference>
<organism evidence="16 17">
    <name type="scientific">Molossus molossus</name>
    <name type="common">Pallas' mastiff bat</name>
    <name type="synonym">Vespertilio molossus</name>
    <dbReference type="NCBI Taxonomy" id="27622"/>
    <lineage>
        <taxon>Eukaryota</taxon>
        <taxon>Metazoa</taxon>
        <taxon>Chordata</taxon>
        <taxon>Craniata</taxon>
        <taxon>Vertebrata</taxon>
        <taxon>Euteleostomi</taxon>
        <taxon>Mammalia</taxon>
        <taxon>Eutheria</taxon>
        <taxon>Laurasiatheria</taxon>
        <taxon>Chiroptera</taxon>
        <taxon>Yangochiroptera</taxon>
        <taxon>Molossidae</taxon>
        <taxon>Molossus</taxon>
    </lineage>
</organism>
<sequence length="310" mass="34366">MFQAAELKDKKNTDCMVLDISSQAKEQIFHLKMKTIILFGLLGATISAPIIPQRLLSASNSNEFLLNLNNAPLQPLQLQVPFNSWIPPFSGILQQQQQVQTPGLSPASVSTLDWVARLFPNQITFPGQVSVGQGNQLGQLDPSQPQTPVQTQQGPNQEIPYVFFKMPQEQTQMLQYYPVYMLLPWEQPQQTVTESPPHTGQQQFEEQMPFYTQFGYIPQQVEPVIPGGQQKLAFDTFMGTAPETAAMPAGGVTPYLSKKMINFRHASGGMFIPSTSQKPSTTNVFAPAIDPTITPELMEDKAKTGSLKEP</sequence>
<dbReference type="PANTHER" id="PTHR16237">
    <property type="entry name" value="ODONTOGENIC AMELOBLAST-ASSOCIATED PROTEIN"/>
    <property type="match status" value="1"/>
</dbReference>
<evidence type="ECO:0000256" key="5">
    <source>
        <dbReference type="ARBA" id="ARBA00009134"/>
    </source>
</evidence>
<evidence type="ECO:0000256" key="1">
    <source>
        <dbReference type="ARBA" id="ARBA00002615"/>
    </source>
</evidence>
<evidence type="ECO:0000256" key="2">
    <source>
        <dbReference type="ARBA" id="ARBA00004123"/>
    </source>
</evidence>
<feature type="region of interest" description="Disordered" evidence="15">
    <location>
        <begin position="134"/>
        <end position="154"/>
    </location>
</feature>
<evidence type="ECO:0000256" key="15">
    <source>
        <dbReference type="SAM" id="MobiDB-lite"/>
    </source>
</evidence>
<dbReference type="EMBL" id="JACASF010000001">
    <property type="protein sequence ID" value="KAF6501722.1"/>
    <property type="molecule type" value="Genomic_DNA"/>
</dbReference>
<evidence type="ECO:0000256" key="6">
    <source>
        <dbReference type="ARBA" id="ARBA00011457"/>
    </source>
</evidence>
<evidence type="ECO:0000256" key="9">
    <source>
        <dbReference type="ARBA" id="ARBA00022525"/>
    </source>
</evidence>